<gene>
    <name evidence="1" type="ORF">PLESHI_09156</name>
</gene>
<feature type="non-terminal residue" evidence="1">
    <location>
        <position position="231"/>
    </location>
</feature>
<dbReference type="HOGENOM" id="CLU_076612_0_0_6"/>
<dbReference type="RefSeq" id="WP_010863451.1">
    <property type="nucleotide sequence ID" value="NZ_AQQO01000294.1"/>
</dbReference>
<evidence type="ECO:0000313" key="1">
    <source>
        <dbReference type="EMBL" id="EON88716.1"/>
    </source>
</evidence>
<dbReference type="OrthoDB" id="2990272at2"/>
<sequence length="231" mass="27084">MSLDIAYSIEVDDYLDPDRAYDFYWSGLIKDKKKFLCPGTDCTARVTCANLDEDVQDMKVVPHFRIYGSHSESCEIFNNIPLDLRYEDGTSIKEERSSVDESIVDVFQLERPPSYYDEPKVNSFPSQNLVKRSQFIKRHTEAVLRENGCVGNVYSVRSVVSRYIRYKKDGSLNHRRVHIQGRDVHYKSIFKCIWEQNLDTLPDYPVIYYGWAYINRLPSGCGYQIKFKKHF</sequence>
<reference evidence="1 2" key="1">
    <citation type="journal article" date="2013" name="Genome Announc.">
        <title>Genome Sequence of Plesiomonas shigelloides Strain 302-73 (Serotype O1).</title>
        <authorList>
            <person name="Pique N."/>
            <person name="Aquilini E."/>
            <person name="Alioto T."/>
            <person name="Minana-Galbis D."/>
            <person name="Tomas J.M."/>
        </authorList>
    </citation>
    <scope>NUCLEOTIDE SEQUENCE [LARGE SCALE GENOMIC DNA]</scope>
    <source>
        <strain evidence="1 2">302-73</strain>
    </source>
</reference>
<evidence type="ECO:0000313" key="2">
    <source>
        <dbReference type="Proteomes" id="UP000014012"/>
    </source>
</evidence>
<protein>
    <submittedName>
        <fullName evidence="1">Uncharacterized protein</fullName>
    </submittedName>
</protein>
<organism evidence="1 2">
    <name type="scientific">Plesiomonas shigelloides 302-73</name>
    <dbReference type="NCBI Taxonomy" id="1315976"/>
    <lineage>
        <taxon>Bacteria</taxon>
        <taxon>Pseudomonadati</taxon>
        <taxon>Pseudomonadota</taxon>
        <taxon>Gammaproteobacteria</taxon>
        <taxon>Enterobacterales</taxon>
        <taxon>Enterobacteriaceae</taxon>
        <taxon>Plesiomonas</taxon>
    </lineage>
</organism>
<dbReference type="AlphaFoldDB" id="R8AQV8"/>
<name>R8AQV8_PLESH</name>
<dbReference type="EMBL" id="AQQO01000294">
    <property type="protein sequence ID" value="EON88716.1"/>
    <property type="molecule type" value="Genomic_DNA"/>
</dbReference>
<comment type="caution">
    <text evidence="1">The sequence shown here is derived from an EMBL/GenBank/DDBJ whole genome shotgun (WGS) entry which is preliminary data.</text>
</comment>
<keyword evidence="2" id="KW-1185">Reference proteome</keyword>
<dbReference type="Proteomes" id="UP000014012">
    <property type="component" value="Unassembled WGS sequence"/>
</dbReference>
<accession>R8AQV8</accession>
<proteinExistence type="predicted"/>